<evidence type="ECO:0000313" key="2">
    <source>
        <dbReference type="Proteomes" id="UP001164929"/>
    </source>
</evidence>
<dbReference type="Proteomes" id="UP001164929">
    <property type="component" value="Chromosome 4"/>
</dbReference>
<organism evidence="1 2">
    <name type="scientific">Populus alba x Populus x berolinensis</name>
    <dbReference type="NCBI Taxonomy" id="444605"/>
    <lineage>
        <taxon>Eukaryota</taxon>
        <taxon>Viridiplantae</taxon>
        <taxon>Streptophyta</taxon>
        <taxon>Embryophyta</taxon>
        <taxon>Tracheophyta</taxon>
        <taxon>Spermatophyta</taxon>
        <taxon>Magnoliopsida</taxon>
        <taxon>eudicotyledons</taxon>
        <taxon>Gunneridae</taxon>
        <taxon>Pentapetalae</taxon>
        <taxon>rosids</taxon>
        <taxon>fabids</taxon>
        <taxon>Malpighiales</taxon>
        <taxon>Salicaceae</taxon>
        <taxon>Saliceae</taxon>
        <taxon>Populus</taxon>
    </lineage>
</organism>
<protein>
    <submittedName>
        <fullName evidence="1">Uncharacterized protein</fullName>
    </submittedName>
</protein>
<sequence length="82" mass="9385">MQGPDLLLEAIVVLRVAITTWEPESIHQVKNIQIEVTSSWNPLLMDTTKSARDLIRFQGNRLNGTSCSRGLFIFQSNVYFFQ</sequence>
<reference evidence="1 2" key="1">
    <citation type="journal article" date="2023" name="Mol. Ecol. Resour.">
        <title>Chromosome-level genome assembly of a triploid poplar Populus alba 'Berolinensis'.</title>
        <authorList>
            <person name="Chen S."/>
            <person name="Yu Y."/>
            <person name="Wang X."/>
            <person name="Wang S."/>
            <person name="Zhang T."/>
            <person name="Zhou Y."/>
            <person name="He R."/>
            <person name="Meng N."/>
            <person name="Wang Y."/>
            <person name="Liu W."/>
            <person name="Liu Z."/>
            <person name="Liu J."/>
            <person name="Guo Q."/>
            <person name="Huang H."/>
            <person name="Sederoff R.R."/>
            <person name="Wang G."/>
            <person name="Qu G."/>
            <person name="Chen S."/>
        </authorList>
    </citation>
    <scope>NUCLEOTIDE SEQUENCE [LARGE SCALE GENOMIC DNA]</scope>
    <source>
        <strain evidence="1">SC-2020</strain>
    </source>
</reference>
<proteinExistence type="predicted"/>
<keyword evidence="2" id="KW-1185">Reference proteome</keyword>
<evidence type="ECO:0000313" key="1">
    <source>
        <dbReference type="EMBL" id="KAJ7002364.1"/>
    </source>
</evidence>
<gene>
    <name evidence="1" type="ORF">NC653_012423</name>
</gene>
<dbReference type="AlphaFoldDB" id="A0AAD6W972"/>
<dbReference type="EMBL" id="JAQIZT010000004">
    <property type="protein sequence ID" value="KAJ7002364.1"/>
    <property type="molecule type" value="Genomic_DNA"/>
</dbReference>
<accession>A0AAD6W972</accession>
<comment type="caution">
    <text evidence="1">The sequence shown here is derived from an EMBL/GenBank/DDBJ whole genome shotgun (WGS) entry which is preliminary data.</text>
</comment>
<name>A0AAD6W972_9ROSI</name>